<dbReference type="SMART" id="SM00164">
    <property type="entry name" value="TBC"/>
    <property type="match status" value="1"/>
</dbReference>
<feature type="region of interest" description="Disordered" evidence="1">
    <location>
        <begin position="681"/>
        <end position="798"/>
    </location>
</feature>
<feature type="compositionally biased region" description="Acidic residues" evidence="1">
    <location>
        <begin position="455"/>
        <end position="468"/>
    </location>
</feature>
<feature type="region of interest" description="Disordered" evidence="1">
    <location>
        <begin position="115"/>
        <end position="145"/>
    </location>
</feature>
<dbReference type="EMBL" id="JAHRHY010000007">
    <property type="protein sequence ID" value="KAG9067774.1"/>
    <property type="molecule type" value="Genomic_DNA"/>
</dbReference>
<feature type="compositionally biased region" description="Basic residues" evidence="1">
    <location>
        <begin position="692"/>
        <end position="709"/>
    </location>
</feature>
<feature type="region of interest" description="Disordered" evidence="1">
    <location>
        <begin position="880"/>
        <end position="913"/>
    </location>
</feature>
<proteinExistence type="predicted"/>
<feature type="compositionally biased region" description="Low complexity" evidence="1">
    <location>
        <begin position="718"/>
        <end position="728"/>
    </location>
</feature>
<accession>A0A9P7XUR6</accession>
<dbReference type="PROSITE" id="PS50086">
    <property type="entry name" value="TBC_RABGAP"/>
    <property type="match status" value="1"/>
</dbReference>
<dbReference type="PANTHER" id="PTHR22957">
    <property type="entry name" value="TBC1 DOMAIN FAMILY MEMBER GTPASE-ACTIVATING PROTEIN"/>
    <property type="match status" value="1"/>
</dbReference>
<feature type="region of interest" description="Disordered" evidence="1">
    <location>
        <begin position="244"/>
        <end position="289"/>
    </location>
</feature>
<dbReference type="InterPro" id="IPR018247">
    <property type="entry name" value="EF_Hand_1_Ca_BS"/>
</dbReference>
<feature type="compositionally biased region" description="Gly residues" evidence="1">
    <location>
        <begin position="741"/>
        <end position="755"/>
    </location>
</feature>
<dbReference type="AlphaFoldDB" id="A0A9P7XUR6"/>
<dbReference type="Pfam" id="PF00566">
    <property type="entry name" value="RabGAP-TBC"/>
    <property type="match status" value="1"/>
</dbReference>
<dbReference type="GO" id="GO:0006886">
    <property type="term" value="P:intracellular protein transport"/>
    <property type="evidence" value="ECO:0007669"/>
    <property type="project" value="TreeGrafter"/>
</dbReference>
<dbReference type="SUPFAM" id="SSF47923">
    <property type="entry name" value="Ypt/Rab-GAP domain of gyp1p"/>
    <property type="match status" value="3"/>
</dbReference>
<sequence length="913" mass="101558">MESYIARISRFERYLDPDDGQTISLKEFKELCFGGKFYFATYPWTRHDGTSFVKDLIVEPELGEADFIKDEREDSDWSLFLQDNKTLEQIDKDVRRTLPDFAFFQLPIPYSPLCPLSIEPRTRKPKQQPKQQQPMTSTKADEDNTATAPIATTTATHNNTSSNMINTLLSGSSKSAPILETGTSQIIIPNHYTHDSTSMLSRSLPKSPLTPRISIASGGLPFHLDLGTKGSPIARSMTPTLKRRQTVTLRSPRAEKKPEFPKTANEPDSWPIPGQDTENGTETPPLANGFRTPVDDTTTAGINGIGSSYSSPVPSRLRGMASNLVDSEEEDEKPTLPDYLFSPIPTRRSLFKRVAHLNQDFGSREHQPHTLQASRSQENWIKKRKDLLSNGRKTAEAAAAAMGTAASPIDVPLSSSPEPTMEDPQTSRRAALKNRWDDDYSFQSNGSKSESQDKGDDEDDEEEDDELPQDLHWEAIERILFIYAKLNPGVGYVQGMNEILGPLYYLLANDPDETSRAHAEAESFWLFHLLMAHFRDHFVRSLDRDRVSGIGSTIARMNLRLRHFDEDLWQNLEDKGIAPEYYSFRWLTVLCTQEFEVPDVWRIWDSVLADTGGVEKDYDFLLDFGCAMVCHLRSDLLDGDFADNVKLLQNYPPVDIQPILQLATVIRDQRVNESFHYVVSAPDPKESANNGHHQHQHHQHQQHQQHSSRRSIDFRTWTSSNNNSNTSSGANMNDAASDYGNGNGGEGGGGGGDGGYMDNRIDGVQNSDRLDHNLEGTDHRSPMYIPRSATFKKDKPPSISGLSLDGLWTSRSYSTTNNNGPMSGTMTGDRGRGGWSPSGLSVDNYVMNGSSDSSRPQTGTWAETFSLFKAKFVGTSSVSGVRSPISPCAGNEGGELRRESHGSIGPLIPSAEI</sequence>
<reference evidence="3" key="1">
    <citation type="submission" date="2021-06" db="EMBL/GenBank/DDBJ databases">
        <title>Genome Sequence of Mortierella hyaline Strain SCG-10, a Cold-Adapted, Nitrate-Reducing Fungus Isolated from Soil in Minnesota, USA.</title>
        <authorList>
            <person name="Aldossari N."/>
        </authorList>
    </citation>
    <scope>NUCLEOTIDE SEQUENCE</scope>
    <source>
        <strain evidence="3">SCG-10</strain>
    </source>
</reference>
<dbReference type="PANTHER" id="PTHR22957:SF27">
    <property type="entry name" value="TBC1 DOMAIN FAMILY MEMBER 13"/>
    <property type="match status" value="1"/>
</dbReference>
<dbReference type="InterPro" id="IPR000195">
    <property type="entry name" value="Rab-GAP-TBC_dom"/>
</dbReference>
<feature type="compositionally biased region" description="Basic and acidic residues" evidence="1">
    <location>
        <begin position="768"/>
        <end position="781"/>
    </location>
</feature>
<dbReference type="Gene3D" id="1.10.8.270">
    <property type="entry name" value="putative rabgap domain of human tbc1 domain family member 14 like domains"/>
    <property type="match status" value="1"/>
</dbReference>
<evidence type="ECO:0000313" key="4">
    <source>
        <dbReference type="Proteomes" id="UP000707451"/>
    </source>
</evidence>
<dbReference type="GO" id="GO:0005096">
    <property type="term" value="F:GTPase activator activity"/>
    <property type="evidence" value="ECO:0007669"/>
    <property type="project" value="TreeGrafter"/>
</dbReference>
<keyword evidence="4" id="KW-1185">Reference proteome</keyword>
<comment type="caution">
    <text evidence="3">The sequence shown here is derived from an EMBL/GenBank/DDBJ whole genome shotgun (WGS) entry which is preliminary data.</text>
</comment>
<organism evidence="3 4">
    <name type="scientific">Linnemannia hyalina</name>
    <dbReference type="NCBI Taxonomy" id="64524"/>
    <lineage>
        <taxon>Eukaryota</taxon>
        <taxon>Fungi</taxon>
        <taxon>Fungi incertae sedis</taxon>
        <taxon>Mucoromycota</taxon>
        <taxon>Mortierellomycotina</taxon>
        <taxon>Mortierellomycetes</taxon>
        <taxon>Mortierellales</taxon>
        <taxon>Mortierellaceae</taxon>
        <taxon>Linnemannia</taxon>
    </lineage>
</organism>
<name>A0A9P7XUR6_9FUNG</name>
<evidence type="ECO:0000259" key="2">
    <source>
        <dbReference type="PROSITE" id="PS50086"/>
    </source>
</evidence>
<feature type="domain" description="Rab-GAP TBC" evidence="2">
    <location>
        <begin position="67"/>
        <end position="611"/>
    </location>
</feature>
<dbReference type="Gene3D" id="1.10.472.80">
    <property type="entry name" value="Ypt/Rab-GAP domain of gyp1p, domain 3"/>
    <property type="match status" value="1"/>
</dbReference>
<evidence type="ECO:0000313" key="3">
    <source>
        <dbReference type="EMBL" id="KAG9067774.1"/>
    </source>
</evidence>
<dbReference type="InterPro" id="IPR035969">
    <property type="entry name" value="Rab-GAP_TBC_sf"/>
</dbReference>
<feature type="region of interest" description="Disordered" evidence="1">
    <location>
        <begin position="401"/>
        <end position="468"/>
    </location>
</feature>
<feature type="compositionally biased region" description="Polar residues" evidence="1">
    <location>
        <begin position="413"/>
        <end position="428"/>
    </location>
</feature>
<evidence type="ECO:0000256" key="1">
    <source>
        <dbReference type="SAM" id="MobiDB-lite"/>
    </source>
</evidence>
<protein>
    <recommendedName>
        <fullName evidence="2">Rab-GAP TBC domain-containing protein</fullName>
    </recommendedName>
</protein>
<dbReference type="OrthoDB" id="27140at2759"/>
<gene>
    <name evidence="3" type="ORF">KI688_011361</name>
</gene>
<dbReference type="PROSITE" id="PS00018">
    <property type="entry name" value="EF_HAND_1"/>
    <property type="match status" value="1"/>
</dbReference>
<dbReference type="Proteomes" id="UP000707451">
    <property type="component" value="Unassembled WGS sequence"/>
</dbReference>